<evidence type="ECO:0000259" key="7">
    <source>
        <dbReference type="PROSITE" id="PS51202"/>
    </source>
</evidence>
<reference evidence="8" key="1">
    <citation type="journal article" date="2015" name="Proc. Natl. Acad. Sci. U.S.A.">
        <title>Networks of energetic and metabolic interactions define dynamics in microbial communities.</title>
        <authorList>
            <person name="Embree M."/>
            <person name="Liu J.K."/>
            <person name="Al-Bassam M.M."/>
            <person name="Zengler K."/>
        </authorList>
    </citation>
    <scope>NUCLEOTIDE SEQUENCE</scope>
</reference>
<comment type="caution">
    <text evidence="8">The sequence shown here is derived from an EMBL/GenBank/DDBJ whole genome shotgun (WGS) entry which is preliminary data.</text>
</comment>
<proteinExistence type="predicted"/>
<dbReference type="InterPro" id="IPR036721">
    <property type="entry name" value="RCK_C_sf"/>
</dbReference>
<dbReference type="Gene3D" id="3.40.50.720">
    <property type="entry name" value="NAD(P)-binding Rossmann-like Domain"/>
    <property type="match status" value="2"/>
</dbReference>
<dbReference type="Pfam" id="PF02254">
    <property type="entry name" value="TrkA_N"/>
    <property type="match status" value="2"/>
</dbReference>
<gene>
    <name evidence="8" type="ORF">ASZ90_018170</name>
</gene>
<evidence type="ECO:0000256" key="4">
    <source>
        <dbReference type="ARBA" id="ARBA00023027"/>
    </source>
</evidence>
<accession>A0A0W8E7I1</accession>
<dbReference type="PANTHER" id="PTHR43833:SF5">
    <property type="entry name" value="TRK SYSTEM POTASSIUM UPTAKE PROTEIN TRKA"/>
    <property type="match status" value="1"/>
</dbReference>
<evidence type="ECO:0000259" key="6">
    <source>
        <dbReference type="PROSITE" id="PS51201"/>
    </source>
</evidence>
<evidence type="ECO:0000256" key="1">
    <source>
        <dbReference type="ARBA" id="ARBA00022448"/>
    </source>
</evidence>
<evidence type="ECO:0000256" key="3">
    <source>
        <dbReference type="ARBA" id="ARBA00022958"/>
    </source>
</evidence>
<keyword evidence="1" id="KW-0813">Transport</keyword>
<dbReference type="InterPro" id="IPR036291">
    <property type="entry name" value="NAD(P)-bd_dom_sf"/>
</dbReference>
<dbReference type="PRINTS" id="PR00335">
    <property type="entry name" value="KUPTAKETRKA"/>
</dbReference>
<feature type="domain" description="RCK N-terminal" evidence="6">
    <location>
        <begin position="226"/>
        <end position="345"/>
    </location>
</feature>
<keyword evidence="4" id="KW-0520">NAD</keyword>
<dbReference type="NCBIfam" id="NF007039">
    <property type="entry name" value="PRK09496.3-2"/>
    <property type="match status" value="1"/>
</dbReference>
<keyword evidence="3" id="KW-0630">Potassium</keyword>
<dbReference type="PROSITE" id="PS51201">
    <property type="entry name" value="RCK_N"/>
    <property type="match status" value="2"/>
</dbReference>
<evidence type="ECO:0000313" key="8">
    <source>
        <dbReference type="EMBL" id="KUG04403.1"/>
    </source>
</evidence>
<dbReference type="Pfam" id="PF02080">
    <property type="entry name" value="TrkA_C"/>
    <property type="match status" value="2"/>
</dbReference>
<sequence length="449" mass="49090">MKTIIIGAGKVGYSIAQLLSSENQDVLVIEQDEERLKIVDENLDVQVILGSGSSPAILEAAGVKEAAMLIAVTEMDELNMIACLLAKQYGVKTTVARVRNTEYMETPIFSPEALLGVDLIINPERVTAQEISKIIRNPEALSVEYYADGRVQMVEIEIPLDSALDGVKLRELDTSSFVIVSIIRQHRTIVPAGNDSIFSGDKVYIMARTTEMSNVLLSLGIQPKKVASITILGAGRTGLYLAKIIERQRLPIDIKIIEKSVTQARKAENQLKNALIINGDGSDLELLREENVGDTDVFVSVTDDDRLNILSSLIAKSLGVKLTICKVKRSDLIPLVDQIGIDISMSPRMLTAGAILKYIRRGDIVSVTVMGEEMAEMMELVAQPGSIAAGKKLSKIKFPSGSVLGAIVRENQVIIPSGEHEIKPCDHLMVFSISKSIQKVEKLFIRKNQ</sequence>
<feature type="domain" description="RCK N-terminal" evidence="6">
    <location>
        <begin position="1"/>
        <end position="121"/>
    </location>
</feature>
<dbReference type="NCBIfam" id="NF007031">
    <property type="entry name" value="PRK09496.1-2"/>
    <property type="match status" value="1"/>
</dbReference>
<evidence type="ECO:0000256" key="2">
    <source>
        <dbReference type="ARBA" id="ARBA00022538"/>
    </source>
</evidence>
<dbReference type="EMBL" id="LNQE01001849">
    <property type="protein sequence ID" value="KUG04403.1"/>
    <property type="molecule type" value="Genomic_DNA"/>
</dbReference>
<dbReference type="PANTHER" id="PTHR43833">
    <property type="entry name" value="POTASSIUM CHANNEL PROTEIN 2-RELATED-RELATED"/>
    <property type="match status" value="1"/>
</dbReference>
<feature type="domain" description="RCK C-terminal" evidence="7">
    <location>
        <begin position="365"/>
        <end position="446"/>
    </location>
</feature>
<evidence type="ECO:0000256" key="5">
    <source>
        <dbReference type="ARBA" id="ARBA00023065"/>
    </source>
</evidence>
<feature type="domain" description="RCK C-terminal" evidence="7">
    <location>
        <begin position="141"/>
        <end position="221"/>
    </location>
</feature>
<dbReference type="GO" id="GO:0005886">
    <property type="term" value="C:plasma membrane"/>
    <property type="evidence" value="ECO:0007669"/>
    <property type="project" value="InterPro"/>
</dbReference>
<dbReference type="PROSITE" id="PS51202">
    <property type="entry name" value="RCK_C"/>
    <property type="match status" value="2"/>
</dbReference>
<dbReference type="SUPFAM" id="SSF51735">
    <property type="entry name" value="NAD(P)-binding Rossmann-fold domains"/>
    <property type="match status" value="2"/>
</dbReference>
<organism evidence="8">
    <name type="scientific">hydrocarbon metagenome</name>
    <dbReference type="NCBI Taxonomy" id="938273"/>
    <lineage>
        <taxon>unclassified sequences</taxon>
        <taxon>metagenomes</taxon>
        <taxon>ecological metagenomes</taxon>
    </lineage>
</organism>
<dbReference type="NCBIfam" id="NF007032">
    <property type="entry name" value="PRK09496.1-4"/>
    <property type="match status" value="1"/>
</dbReference>
<dbReference type="InterPro" id="IPR050721">
    <property type="entry name" value="Trk_Ktr_HKT_K-transport"/>
</dbReference>
<dbReference type="AlphaFoldDB" id="A0A0W8E7I1"/>
<keyword evidence="5" id="KW-0406">Ion transport</keyword>
<dbReference type="InterPro" id="IPR006037">
    <property type="entry name" value="RCK_C"/>
</dbReference>
<protein>
    <submittedName>
        <fullName evidence="8">Trk system potassium uptake protein trka</fullName>
    </submittedName>
</protein>
<dbReference type="NCBIfam" id="NF007041">
    <property type="entry name" value="PRK09496.3-4"/>
    <property type="match status" value="1"/>
</dbReference>
<keyword evidence="2" id="KW-0633">Potassium transport</keyword>
<dbReference type="GO" id="GO:0015079">
    <property type="term" value="F:potassium ion transmembrane transporter activity"/>
    <property type="evidence" value="ECO:0007669"/>
    <property type="project" value="InterPro"/>
</dbReference>
<dbReference type="InterPro" id="IPR003148">
    <property type="entry name" value="RCK_N"/>
</dbReference>
<dbReference type="SUPFAM" id="SSF116726">
    <property type="entry name" value="TrkA C-terminal domain-like"/>
    <property type="match status" value="2"/>
</dbReference>
<name>A0A0W8E7I1_9ZZZZ</name>
<dbReference type="Gene3D" id="3.30.70.1450">
    <property type="entry name" value="Regulator of K+ conductance, C-terminal domain"/>
    <property type="match status" value="2"/>
</dbReference>
<dbReference type="InterPro" id="IPR006036">
    <property type="entry name" value="K_uptake_TrkA"/>
</dbReference>